<gene>
    <name evidence="1" type="ORF">APY94_01920</name>
</gene>
<protein>
    <submittedName>
        <fullName evidence="1">Uncharacterized protein</fullName>
    </submittedName>
</protein>
<evidence type="ECO:0000313" key="1">
    <source>
        <dbReference type="EMBL" id="KUH34414.1"/>
    </source>
</evidence>
<proteinExistence type="predicted"/>
<comment type="caution">
    <text evidence="1">The sequence shown here is derived from an EMBL/GenBank/DDBJ whole genome shotgun (WGS) entry which is preliminary data.</text>
</comment>
<dbReference type="EMBL" id="LLYW01000005">
    <property type="protein sequence ID" value="KUH34414.1"/>
    <property type="molecule type" value="Genomic_DNA"/>
</dbReference>
<name>A0A117IU89_9EURY</name>
<dbReference type="STRING" id="227598.APY94_01920"/>
<dbReference type="AlphaFoldDB" id="A0A117IU89"/>
<accession>A0A117IU89</accession>
<sequence>MFLRILYPDQAFKYYVSGILGMNGAFTDLLPALKGRISKEKGKNDPGIDSFLVLEVRRKAPG</sequence>
<dbReference type="Proteomes" id="UP000053462">
    <property type="component" value="Unassembled WGS sequence"/>
</dbReference>
<organism evidence="1 2">
    <name type="scientific">Thermococcus celericrescens</name>
    <dbReference type="NCBI Taxonomy" id="227598"/>
    <lineage>
        <taxon>Archaea</taxon>
        <taxon>Methanobacteriati</taxon>
        <taxon>Methanobacteriota</taxon>
        <taxon>Thermococci</taxon>
        <taxon>Thermococcales</taxon>
        <taxon>Thermococcaceae</taxon>
        <taxon>Thermococcus</taxon>
    </lineage>
</organism>
<evidence type="ECO:0000313" key="2">
    <source>
        <dbReference type="Proteomes" id="UP000053462"/>
    </source>
</evidence>
<reference evidence="1 2" key="1">
    <citation type="submission" date="2015-10" db="EMBL/GenBank/DDBJ databases">
        <title>Draft genome sequence of Thermococcus celericrescens strain DSM 17994.</title>
        <authorList>
            <person name="Hong S.-J."/>
            <person name="Park C.-E."/>
            <person name="Shin J.-H."/>
        </authorList>
    </citation>
    <scope>NUCLEOTIDE SEQUENCE [LARGE SCALE GENOMIC DNA]</scope>
    <source>
        <strain evidence="1 2">DSM 17994</strain>
    </source>
</reference>
<keyword evidence="2" id="KW-1185">Reference proteome</keyword>